<dbReference type="PANTHER" id="PTHR30346:SF0">
    <property type="entry name" value="HCA OPERON TRANSCRIPTIONAL ACTIVATOR HCAR"/>
    <property type="match status" value="1"/>
</dbReference>
<evidence type="ECO:0000313" key="8">
    <source>
        <dbReference type="Proteomes" id="UP001054925"/>
    </source>
</evidence>
<gene>
    <name evidence="7" type="ORF">CAT723_19360</name>
</gene>
<reference evidence="7" key="1">
    <citation type="submission" date="2021-12" db="EMBL/GenBank/DDBJ databases">
        <title>Draft genome sequence of Corynebacterium ammoniagenes strain T-723.</title>
        <authorList>
            <person name="Matsuzawa M."/>
            <person name="Hiratani M."/>
            <person name="Abe I."/>
            <person name="Tsuji Y."/>
            <person name="Nakamura J."/>
        </authorList>
    </citation>
    <scope>NUCLEOTIDE SEQUENCE</scope>
    <source>
        <strain evidence="7">T-723</strain>
    </source>
</reference>
<evidence type="ECO:0000256" key="1">
    <source>
        <dbReference type="ARBA" id="ARBA00009437"/>
    </source>
</evidence>
<dbReference type="Gene3D" id="1.10.10.10">
    <property type="entry name" value="Winged helix-like DNA-binding domain superfamily/Winged helix DNA-binding domain"/>
    <property type="match status" value="1"/>
</dbReference>
<name>A0AAV5G813_CORAM</name>
<keyword evidence="4" id="KW-0010">Activator</keyword>
<proteinExistence type="inferred from homology"/>
<dbReference type="InterPro" id="IPR000847">
    <property type="entry name" value="LysR_HTH_N"/>
</dbReference>
<comment type="caution">
    <text evidence="7">The sequence shown here is derived from an EMBL/GenBank/DDBJ whole genome shotgun (WGS) entry which is preliminary data.</text>
</comment>
<dbReference type="CDD" id="cd08414">
    <property type="entry name" value="PBP2_LTTR_aromatics_like"/>
    <property type="match status" value="1"/>
</dbReference>
<dbReference type="Proteomes" id="UP001054925">
    <property type="component" value="Unassembled WGS sequence"/>
</dbReference>
<dbReference type="AlphaFoldDB" id="A0AAV5G813"/>
<sequence length="297" mass="33058">MELRQLRYFLIVAEELNFTRAADRLHMAQPPLSQQIKALETELGVNLFHRTTRKVELTRAGEFFEEKIRDWQTELQGVIREARDIQAGFRGRVRIGFVGTATHFLMPQVLAGLKKQLPGIKVDVEGELLTPQIEDLLHRKKLDIAVIRPPVTSPEIEVEFLRSDKFEVCFSASDELAGTQEPLDIAELRSREFVSYPANSAAATAFYAACSKAGFLPNVVHETDRMSTLLTLVGVGAGIAVVPTGSGSPMRHPVKYRQIRDVPPIELAISKLVGQNSALIQEVSAVIRDELTNGRFS</sequence>
<dbReference type="GO" id="GO:0003700">
    <property type="term" value="F:DNA-binding transcription factor activity"/>
    <property type="evidence" value="ECO:0007669"/>
    <property type="project" value="InterPro"/>
</dbReference>
<keyword evidence="3" id="KW-0238">DNA-binding</keyword>
<dbReference type="GO" id="GO:0003677">
    <property type="term" value="F:DNA binding"/>
    <property type="evidence" value="ECO:0007669"/>
    <property type="project" value="UniProtKB-KW"/>
</dbReference>
<dbReference type="InterPro" id="IPR036388">
    <property type="entry name" value="WH-like_DNA-bd_sf"/>
</dbReference>
<evidence type="ECO:0000256" key="2">
    <source>
        <dbReference type="ARBA" id="ARBA00023015"/>
    </source>
</evidence>
<dbReference type="GO" id="GO:0032993">
    <property type="term" value="C:protein-DNA complex"/>
    <property type="evidence" value="ECO:0007669"/>
    <property type="project" value="TreeGrafter"/>
</dbReference>
<dbReference type="Gene3D" id="3.40.190.10">
    <property type="entry name" value="Periplasmic binding protein-like II"/>
    <property type="match status" value="2"/>
</dbReference>
<dbReference type="PANTHER" id="PTHR30346">
    <property type="entry name" value="TRANSCRIPTIONAL DUAL REGULATOR HCAR-RELATED"/>
    <property type="match status" value="1"/>
</dbReference>
<dbReference type="FunFam" id="1.10.10.10:FF:000001">
    <property type="entry name" value="LysR family transcriptional regulator"/>
    <property type="match status" value="1"/>
</dbReference>
<dbReference type="Pfam" id="PF00126">
    <property type="entry name" value="HTH_1"/>
    <property type="match status" value="1"/>
</dbReference>
<comment type="similarity">
    <text evidence="1">Belongs to the LysR transcriptional regulatory family.</text>
</comment>
<dbReference type="Pfam" id="PF03466">
    <property type="entry name" value="LysR_substrate"/>
    <property type="match status" value="1"/>
</dbReference>
<feature type="domain" description="HTH lysR-type" evidence="6">
    <location>
        <begin position="1"/>
        <end position="58"/>
    </location>
</feature>
<dbReference type="InterPro" id="IPR005119">
    <property type="entry name" value="LysR_subst-bd"/>
</dbReference>
<dbReference type="InterPro" id="IPR036390">
    <property type="entry name" value="WH_DNA-bd_sf"/>
</dbReference>
<keyword evidence="2" id="KW-0805">Transcription regulation</keyword>
<dbReference type="SUPFAM" id="SSF46785">
    <property type="entry name" value="Winged helix' DNA-binding domain"/>
    <property type="match status" value="1"/>
</dbReference>
<evidence type="ECO:0000256" key="3">
    <source>
        <dbReference type="ARBA" id="ARBA00023125"/>
    </source>
</evidence>
<keyword evidence="5" id="KW-0804">Transcription</keyword>
<dbReference type="RefSeq" id="WP_003846826.1">
    <property type="nucleotide sequence ID" value="NZ_BQKK01000004.1"/>
</dbReference>
<dbReference type="PROSITE" id="PS50931">
    <property type="entry name" value="HTH_LYSR"/>
    <property type="match status" value="1"/>
</dbReference>
<dbReference type="SUPFAM" id="SSF53850">
    <property type="entry name" value="Periplasmic binding protein-like II"/>
    <property type="match status" value="1"/>
</dbReference>
<accession>A0AAV5G813</accession>
<protein>
    <submittedName>
        <fullName evidence="7">LysR family transcriptional regulator</fullName>
    </submittedName>
</protein>
<dbReference type="PRINTS" id="PR00039">
    <property type="entry name" value="HTHLYSR"/>
</dbReference>
<evidence type="ECO:0000313" key="7">
    <source>
        <dbReference type="EMBL" id="GJN43457.1"/>
    </source>
</evidence>
<organism evidence="7 8">
    <name type="scientific">Corynebacterium ammoniagenes</name>
    <name type="common">Brevibacterium ammoniagenes</name>
    <dbReference type="NCBI Taxonomy" id="1697"/>
    <lineage>
        <taxon>Bacteria</taxon>
        <taxon>Bacillati</taxon>
        <taxon>Actinomycetota</taxon>
        <taxon>Actinomycetes</taxon>
        <taxon>Mycobacteriales</taxon>
        <taxon>Corynebacteriaceae</taxon>
        <taxon>Corynebacterium</taxon>
    </lineage>
</organism>
<dbReference type="EMBL" id="BQKK01000004">
    <property type="protein sequence ID" value="GJN43457.1"/>
    <property type="molecule type" value="Genomic_DNA"/>
</dbReference>
<evidence type="ECO:0000256" key="5">
    <source>
        <dbReference type="ARBA" id="ARBA00023163"/>
    </source>
</evidence>
<evidence type="ECO:0000259" key="6">
    <source>
        <dbReference type="PROSITE" id="PS50931"/>
    </source>
</evidence>
<evidence type="ECO:0000256" key="4">
    <source>
        <dbReference type="ARBA" id="ARBA00023159"/>
    </source>
</evidence>